<name>A0ABY8QFU1_9RHOB</name>
<dbReference type="InterPro" id="IPR036513">
    <property type="entry name" value="STAS_dom_sf"/>
</dbReference>
<keyword evidence="3 5" id="KW-1133">Transmembrane helix</keyword>
<dbReference type="CDD" id="cd07042">
    <property type="entry name" value="STAS_SulP_like_sulfate_transporter"/>
    <property type="match status" value="1"/>
</dbReference>
<evidence type="ECO:0000259" key="6">
    <source>
        <dbReference type="PROSITE" id="PS50801"/>
    </source>
</evidence>
<evidence type="ECO:0000256" key="3">
    <source>
        <dbReference type="ARBA" id="ARBA00022989"/>
    </source>
</evidence>
<dbReference type="InterPro" id="IPR011547">
    <property type="entry name" value="SLC26A/SulP_dom"/>
</dbReference>
<dbReference type="SUPFAM" id="SSF52091">
    <property type="entry name" value="SpoIIaa-like"/>
    <property type="match status" value="1"/>
</dbReference>
<dbReference type="PROSITE" id="PS50801">
    <property type="entry name" value="STAS"/>
    <property type="match status" value="1"/>
</dbReference>
<evidence type="ECO:0000313" key="7">
    <source>
        <dbReference type="EMBL" id="WGW03479.1"/>
    </source>
</evidence>
<feature type="transmembrane region" description="Helical" evidence="5">
    <location>
        <begin position="175"/>
        <end position="197"/>
    </location>
</feature>
<dbReference type="InterPro" id="IPR002645">
    <property type="entry name" value="STAS_dom"/>
</dbReference>
<dbReference type="EMBL" id="CP124616">
    <property type="protein sequence ID" value="WGW03479.1"/>
    <property type="molecule type" value="Genomic_DNA"/>
</dbReference>
<dbReference type="PANTHER" id="PTHR43310:SF1">
    <property type="entry name" value="SULFATE TRANSPORTER YBAR-RELATED"/>
    <property type="match status" value="1"/>
</dbReference>
<feature type="transmembrane region" description="Helical" evidence="5">
    <location>
        <begin position="136"/>
        <end position="155"/>
    </location>
</feature>
<comment type="subcellular location">
    <subcellularLocation>
        <location evidence="1">Membrane</location>
        <topology evidence="1">Multi-pass membrane protein</topology>
    </subcellularLocation>
</comment>
<dbReference type="Pfam" id="PF00916">
    <property type="entry name" value="Sulfate_transp"/>
    <property type="match status" value="1"/>
</dbReference>
<feature type="domain" description="STAS" evidence="6">
    <location>
        <begin position="425"/>
        <end position="514"/>
    </location>
</feature>
<feature type="transmembrane region" description="Helical" evidence="5">
    <location>
        <begin position="328"/>
        <end position="346"/>
    </location>
</feature>
<feature type="transmembrane region" description="Helical" evidence="5">
    <location>
        <begin position="106"/>
        <end position="124"/>
    </location>
</feature>
<feature type="transmembrane region" description="Helical" evidence="5">
    <location>
        <begin position="352"/>
        <end position="372"/>
    </location>
</feature>
<dbReference type="PANTHER" id="PTHR43310">
    <property type="entry name" value="SULFATE TRANSPORTER YBAR-RELATED"/>
    <property type="match status" value="1"/>
</dbReference>
<feature type="transmembrane region" description="Helical" evidence="5">
    <location>
        <begin position="257"/>
        <end position="279"/>
    </location>
</feature>
<proteinExistence type="predicted"/>
<keyword evidence="4 5" id="KW-0472">Membrane</keyword>
<sequence length="542" mass="57013">MKKAILASFANRLALSDLSLMPDEKLTPARLRIELLAGLTVALALVPEAVAFAFVAGVHPLVGLYAAFMVGLITALFGGRPGMISGATGALAVVMVALVAQHGVEYLFATVVLMGILQVFAGVMQWGKFIRLVPHPVMLGFVNGLAIVIFLAQMSQFKVPGSIVNTGHGMGGGEWLTGLPLYMMLGLTALTMAIIWGMPKVSRLVPAPLAGIGIVAAIVIGFGLDVPRVGDMASIKGGLPPFHIPAVPLTWETLEIILPYAVILAAIGLIESLLTLNLVGEMTGKRGGASQECIAQGASNVVTGFFGGMGGCAMIGQSMINVKSGARTRISGIAAALFLLIFILFASPLIELIPLAALVGVMFMVVIGTFAWNSLKILAKVPVMDAFVIILVTVVTVMEDLAVAVVVGVIVSALAYAWNNARRIHAKTYTTPEGAKVYQVQGPLFFGSSDGFIELFQVDTDPALVIVDFDDSRVVDQSALQAIEAVAGKYEAAGKSIQLRHLSRDCHKLLTKAGHLMVDSDDDPDYQIAVDYGVRTGILGGH</sequence>
<keyword evidence="2 5" id="KW-0812">Transmembrane</keyword>
<feature type="transmembrane region" description="Helical" evidence="5">
    <location>
        <begin position="204"/>
        <end position="224"/>
    </location>
</feature>
<dbReference type="Pfam" id="PF01740">
    <property type="entry name" value="STAS"/>
    <property type="match status" value="1"/>
</dbReference>
<reference evidence="7 8" key="1">
    <citation type="submission" date="2023-05" db="EMBL/GenBank/DDBJ databases">
        <title>YMD87, complete Genome.</title>
        <authorList>
            <person name="Zhang J."/>
            <person name="Xu X."/>
        </authorList>
    </citation>
    <scope>NUCLEOTIDE SEQUENCE [LARGE SCALE GENOMIC DNA]</scope>
    <source>
        <strain evidence="7 8">YMD87</strain>
    </source>
</reference>
<evidence type="ECO:0000313" key="8">
    <source>
        <dbReference type="Proteomes" id="UP001241605"/>
    </source>
</evidence>
<protein>
    <submittedName>
        <fullName evidence="7">SulP family inorganic anion transporter</fullName>
    </submittedName>
</protein>
<organism evidence="7 8">
    <name type="scientific">Tropicibacter oceani</name>
    <dbReference type="NCBI Taxonomy" id="3058420"/>
    <lineage>
        <taxon>Bacteria</taxon>
        <taxon>Pseudomonadati</taxon>
        <taxon>Pseudomonadota</taxon>
        <taxon>Alphaproteobacteria</taxon>
        <taxon>Rhodobacterales</taxon>
        <taxon>Roseobacteraceae</taxon>
        <taxon>Tropicibacter</taxon>
    </lineage>
</organism>
<dbReference type="Gene3D" id="3.30.750.24">
    <property type="entry name" value="STAS domain"/>
    <property type="match status" value="1"/>
</dbReference>
<feature type="transmembrane region" description="Helical" evidence="5">
    <location>
        <begin position="401"/>
        <end position="418"/>
    </location>
</feature>
<evidence type="ECO:0000256" key="5">
    <source>
        <dbReference type="SAM" id="Phobius"/>
    </source>
</evidence>
<dbReference type="Proteomes" id="UP001241605">
    <property type="component" value="Chromosome"/>
</dbReference>
<evidence type="ECO:0000256" key="1">
    <source>
        <dbReference type="ARBA" id="ARBA00004141"/>
    </source>
</evidence>
<feature type="transmembrane region" description="Helical" evidence="5">
    <location>
        <begin position="83"/>
        <end position="100"/>
    </location>
</feature>
<gene>
    <name evidence="7" type="ORF">QF118_16360</name>
</gene>
<feature type="transmembrane region" description="Helical" evidence="5">
    <location>
        <begin position="61"/>
        <end position="78"/>
    </location>
</feature>
<keyword evidence="8" id="KW-1185">Reference proteome</keyword>
<evidence type="ECO:0000256" key="4">
    <source>
        <dbReference type="ARBA" id="ARBA00023136"/>
    </source>
</evidence>
<dbReference type="RefSeq" id="WP_282300112.1">
    <property type="nucleotide sequence ID" value="NZ_CP124616.1"/>
</dbReference>
<dbReference type="InterPro" id="IPR052706">
    <property type="entry name" value="Membrane-Transporter-like"/>
</dbReference>
<feature type="transmembrane region" description="Helical" evidence="5">
    <location>
        <begin position="35"/>
        <end position="55"/>
    </location>
</feature>
<accession>A0ABY8QFU1</accession>
<evidence type="ECO:0000256" key="2">
    <source>
        <dbReference type="ARBA" id="ARBA00022692"/>
    </source>
</evidence>